<evidence type="ECO:0000259" key="8">
    <source>
        <dbReference type="Pfam" id="PF04444"/>
    </source>
</evidence>
<evidence type="ECO:0000256" key="6">
    <source>
        <dbReference type="ARBA" id="ARBA00023004"/>
    </source>
</evidence>
<dbReference type="InterPro" id="IPR007535">
    <property type="entry name" value="Catechol_dOase_N"/>
</dbReference>
<gene>
    <name evidence="9" type="ORF">BN869_000008964_1</name>
</gene>
<evidence type="ECO:0000256" key="5">
    <source>
        <dbReference type="ARBA" id="ARBA00023002"/>
    </source>
</evidence>
<dbReference type="PANTHER" id="PTHR33711">
    <property type="entry name" value="DIOXYGENASE, PUTATIVE (AFU_ORTHOLOGUE AFUA_2G02910)-RELATED"/>
    <property type="match status" value="1"/>
</dbReference>
<dbReference type="InterPro" id="IPR050770">
    <property type="entry name" value="Intradiol_RC_Dioxygenase"/>
</dbReference>
<evidence type="ECO:0000256" key="3">
    <source>
        <dbReference type="ARBA" id="ARBA00022723"/>
    </source>
</evidence>
<dbReference type="PANTHER" id="PTHR33711:SF7">
    <property type="entry name" value="INTRADIOL RING-CLEAVAGE DIOXYGENASES DOMAIN-CONTAINING PROTEIN-RELATED"/>
    <property type="match status" value="1"/>
</dbReference>
<evidence type="ECO:0000256" key="1">
    <source>
        <dbReference type="ARBA" id="ARBA00001965"/>
    </source>
</evidence>
<keyword evidence="6" id="KW-0408">Iron</keyword>
<dbReference type="InterPro" id="IPR039390">
    <property type="entry name" value="1_2-HQD/HQD"/>
</dbReference>
<dbReference type="InterPro" id="IPR000627">
    <property type="entry name" value="Intradiol_dOase_C"/>
</dbReference>
<protein>
    <recommendedName>
        <fullName evidence="10">Intradiol ring-cleavage dioxygenases domain-containing protein</fullName>
    </recommendedName>
</protein>
<comment type="cofactor">
    <cofactor evidence="1">
        <name>Fe(3+)</name>
        <dbReference type="ChEBI" id="CHEBI:29034"/>
    </cofactor>
</comment>
<dbReference type="GO" id="GO:0008199">
    <property type="term" value="F:ferric iron binding"/>
    <property type="evidence" value="ECO:0007669"/>
    <property type="project" value="InterPro"/>
</dbReference>
<keyword evidence="5" id="KW-0560">Oxidoreductase</keyword>
<organism evidence="9">
    <name type="scientific">Bionectria ochroleuca</name>
    <name type="common">Gliocladium roseum</name>
    <dbReference type="NCBI Taxonomy" id="29856"/>
    <lineage>
        <taxon>Eukaryota</taxon>
        <taxon>Fungi</taxon>
        <taxon>Dikarya</taxon>
        <taxon>Ascomycota</taxon>
        <taxon>Pezizomycotina</taxon>
        <taxon>Sordariomycetes</taxon>
        <taxon>Hypocreomycetidae</taxon>
        <taxon>Hypocreales</taxon>
        <taxon>Bionectriaceae</taxon>
        <taxon>Clonostachys</taxon>
    </lineage>
</organism>
<dbReference type="GO" id="GO:0018576">
    <property type="term" value="F:catechol 1,2-dioxygenase activity"/>
    <property type="evidence" value="ECO:0007669"/>
    <property type="project" value="InterPro"/>
</dbReference>
<feature type="domain" description="Catechol dioxygenase N-terminal" evidence="8">
    <location>
        <begin position="43"/>
        <end position="110"/>
    </location>
</feature>
<sequence>MPEINYFTNYPPACREIYLNMSNIKLGDDFTKAVIAATGPKADPRVRTVFASLIRHLHDFTRENQITVDEWTRAVALMNRAGQMSNEKRNEGQLVCDVLGLESLVDNITNSLLVGESYEATATAILGPFYRDDTPAIPNDASIVLTPPKDGKGENVYMHGIVTDAATGKPIPGAKIDIWQCSTNGMYEQQDPDQAEWNLRGKLTTDENGYYGVYCIRPVPYPIPYDGPAGDLLQLLDRHPWRPGHIHLLIGINGYAPLTTQIFDRTSKYLIDDSVFAVKDELLVDFKPIQNNPKAELELVYDVKLAPSKA</sequence>
<evidence type="ECO:0000259" key="7">
    <source>
        <dbReference type="Pfam" id="PF00775"/>
    </source>
</evidence>
<dbReference type="CDD" id="cd03461">
    <property type="entry name" value="1_2-HQD"/>
    <property type="match status" value="1"/>
</dbReference>
<dbReference type="Pfam" id="PF00775">
    <property type="entry name" value="Dioxygenase_C"/>
    <property type="match status" value="1"/>
</dbReference>
<dbReference type="Gene3D" id="2.60.130.10">
    <property type="entry name" value="Aromatic compound dioxygenase"/>
    <property type="match status" value="1"/>
</dbReference>
<dbReference type="SUPFAM" id="SSF49482">
    <property type="entry name" value="Aromatic compound dioxygenase"/>
    <property type="match status" value="1"/>
</dbReference>
<keyword evidence="3" id="KW-0479">Metal-binding</keyword>
<evidence type="ECO:0000313" key="9">
    <source>
        <dbReference type="EMBL" id="CEO52906.1"/>
    </source>
</evidence>
<evidence type="ECO:0000256" key="2">
    <source>
        <dbReference type="ARBA" id="ARBA00007825"/>
    </source>
</evidence>
<dbReference type="Pfam" id="PF04444">
    <property type="entry name" value="Dioxygenase_N"/>
    <property type="match status" value="1"/>
</dbReference>
<evidence type="ECO:0000256" key="4">
    <source>
        <dbReference type="ARBA" id="ARBA00022964"/>
    </source>
</evidence>
<proteinExistence type="inferred from homology"/>
<dbReference type="EMBL" id="CDPU01000031">
    <property type="protein sequence ID" value="CEO52906.1"/>
    <property type="molecule type" value="Genomic_DNA"/>
</dbReference>
<keyword evidence="4" id="KW-0223">Dioxygenase</keyword>
<dbReference type="GO" id="GO:0009712">
    <property type="term" value="P:catechol-containing compound metabolic process"/>
    <property type="evidence" value="ECO:0007669"/>
    <property type="project" value="InterPro"/>
</dbReference>
<feature type="domain" description="Intradiol ring-cleavage dioxygenases" evidence="7">
    <location>
        <begin position="127"/>
        <end position="306"/>
    </location>
</feature>
<dbReference type="InterPro" id="IPR015889">
    <property type="entry name" value="Intradiol_dOase_core"/>
</dbReference>
<accession>A0A0B7KDY3</accession>
<reference evidence="9" key="1">
    <citation type="submission" date="2015-01" db="EMBL/GenBank/DDBJ databases">
        <authorList>
            <person name="Durling Mikael"/>
        </authorList>
    </citation>
    <scope>NUCLEOTIDE SEQUENCE</scope>
</reference>
<comment type="similarity">
    <text evidence="2">Belongs to the intradiol ring-cleavage dioxygenase family.</text>
</comment>
<name>A0A0B7KDY3_BIOOC</name>
<evidence type="ECO:0008006" key="10">
    <source>
        <dbReference type="Google" id="ProtNLM"/>
    </source>
</evidence>
<dbReference type="AlphaFoldDB" id="A0A0B7KDY3"/>